<keyword evidence="1" id="KW-0805">Transcription regulation</keyword>
<dbReference type="Pfam" id="PF13412">
    <property type="entry name" value="HTH_24"/>
    <property type="match status" value="1"/>
</dbReference>
<dbReference type="GO" id="GO:0005829">
    <property type="term" value="C:cytosol"/>
    <property type="evidence" value="ECO:0007669"/>
    <property type="project" value="TreeGrafter"/>
</dbReference>
<dbReference type="InterPro" id="IPR036388">
    <property type="entry name" value="WH-like_DNA-bd_sf"/>
</dbReference>
<dbReference type="AlphaFoldDB" id="D3RZE7"/>
<dbReference type="KEGG" id="fpl:Ferp_1716"/>
<evidence type="ECO:0000256" key="2">
    <source>
        <dbReference type="ARBA" id="ARBA00023125"/>
    </source>
</evidence>
<dbReference type="HOGENOM" id="CLU_091233_4_1_2"/>
<evidence type="ECO:0000313" key="6">
    <source>
        <dbReference type="Proteomes" id="UP000002613"/>
    </source>
</evidence>
<dbReference type="GeneID" id="8779242"/>
<name>D3RZE7_FERPA</name>
<dbReference type="InterPro" id="IPR000485">
    <property type="entry name" value="AsnC-type_HTH_dom"/>
</dbReference>
<dbReference type="PROSITE" id="PS50956">
    <property type="entry name" value="HTH_ASNC_2"/>
    <property type="match status" value="1"/>
</dbReference>
<dbReference type="Gene3D" id="1.10.10.10">
    <property type="entry name" value="Winged helix-like DNA-binding domain superfamily/Winged helix DNA-binding domain"/>
    <property type="match status" value="1"/>
</dbReference>
<proteinExistence type="predicted"/>
<dbReference type="PANTHER" id="PTHR30154:SF34">
    <property type="entry name" value="TRANSCRIPTIONAL REGULATOR AZLB"/>
    <property type="match status" value="1"/>
</dbReference>
<sequence length="168" mass="19248">MIDEIDLKIIFALMENSRLSFSELAKSLGISRPTLKKRVEELVKNGVIEKFTVKISEKVLKRSYSAFAIVETDKPEEIVKLKCVNEVYKLCGNKYLVSMKFCSMEGIRETFTKLTEFSDSVEFYPCLTKIKENNGLQLNVEVKCEVCGRKTDDFSFVDGKIVCNLCRE</sequence>
<dbReference type="GO" id="GO:0043565">
    <property type="term" value="F:sequence-specific DNA binding"/>
    <property type="evidence" value="ECO:0007669"/>
    <property type="project" value="InterPro"/>
</dbReference>
<keyword evidence="6" id="KW-1185">Reference proteome</keyword>
<evidence type="ECO:0000313" key="5">
    <source>
        <dbReference type="EMBL" id="ADC65860.1"/>
    </source>
</evidence>
<dbReference type="SMART" id="SM00344">
    <property type="entry name" value="HTH_ASNC"/>
    <property type="match status" value="1"/>
</dbReference>
<dbReference type="PRINTS" id="PR00033">
    <property type="entry name" value="HTHASNC"/>
</dbReference>
<feature type="domain" description="HTH asnC-type" evidence="4">
    <location>
        <begin position="2"/>
        <end position="65"/>
    </location>
</feature>
<dbReference type="PROSITE" id="PS00519">
    <property type="entry name" value="HTH_ASNC_1"/>
    <property type="match status" value="1"/>
</dbReference>
<keyword evidence="3" id="KW-0804">Transcription</keyword>
<protein>
    <submittedName>
        <fullName evidence="5">Putative transcriptional regulator, AsnC family</fullName>
    </submittedName>
</protein>
<reference evidence="5 6" key="2">
    <citation type="journal article" date="2011" name="Stand. Genomic Sci.">
        <title>Complete genome sequence of Ferroglobus placidus AEDII12DO.</title>
        <authorList>
            <person name="Anderson I."/>
            <person name="Risso C."/>
            <person name="Holmes D."/>
            <person name="Lucas S."/>
            <person name="Copeland A."/>
            <person name="Lapidus A."/>
            <person name="Cheng J.F."/>
            <person name="Bruce D."/>
            <person name="Goodwin L."/>
            <person name="Pitluck S."/>
            <person name="Saunders E."/>
            <person name="Brettin T."/>
            <person name="Detter J.C."/>
            <person name="Han C."/>
            <person name="Tapia R."/>
            <person name="Larimer F."/>
            <person name="Land M."/>
            <person name="Hauser L."/>
            <person name="Woyke T."/>
            <person name="Lovley D."/>
            <person name="Kyrpides N."/>
            <person name="Ivanova N."/>
        </authorList>
    </citation>
    <scope>NUCLEOTIDE SEQUENCE [LARGE SCALE GENOMIC DNA]</scope>
    <source>
        <strain evidence="6">DSM 10642 / AEDII12DO</strain>
    </source>
</reference>
<organism evidence="5 6">
    <name type="scientific">Ferroglobus placidus (strain DSM 10642 / AEDII12DO)</name>
    <dbReference type="NCBI Taxonomy" id="589924"/>
    <lineage>
        <taxon>Archaea</taxon>
        <taxon>Methanobacteriati</taxon>
        <taxon>Methanobacteriota</taxon>
        <taxon>Archaeoglobi</taxon>
        <taxon>Archaeoglobales</taxon>
        <taxon>Archaeoglobaceae</taxon>
        <taxon>Ferroglobus</taxon>
    </lineage>
</organism>
<dbReference type="SUPFAM" id="SSF46785">
    <property type="entry name" value="Winged helix' DNA-binding domain"/>
    <property type="match status" value="1"/>
</dbReference>
<dbReference type="PaxDb" id="589924-Ferp_1716"/>
<dbReference type="STRING" id="589924.Ferp_1716"/>
<dbReference type="InterPro" id="IPR011991">
    <property type="entry name" value="ArsR-like_HTH"/>
</dbReference>
<dbReference type="InterPro" id="IPR036390">
    <property type="entry name" value="WH_DNA-bd_sf"/>
</dbReference>
<reference evidence="6" key="1">
    <citation type="submission" date="2010-02" db="EMBL/GenBank/DDBJ databases">
        <title>Complete sequence of Ferroglobus placidus DSM 10642.</title>
        <authorList>
            <consortium name="US DOE Joint Genome Institute"/>
            <person name="Lucas S."/>
            <person name="Copeland A."/>
            <person name="Lapidus A."/>
            <person name="Cheng J.-F."/>
            <person name="Bruce D."/>
            <person name="Goodwin L."/>
            <person name="Pitluck S."/>
            <person name="Saunders E."/>
            <person name="Brettin T."/>
            <person name="Detter J.C."/>
            <person name="Han C."/>
            <person name="Tapia R."/>
            <person name="Larimer F."/>
            <person name="Land M."/>
            <person name="Hauser L."/>
            <person name="Kyrpides N."/>
            <person name="Ivanova N."/>
            <person name="Holmes D."/>
            <person name="Lovley D."/>
            <person name="Kyrpides N."/>
            <person name="Anderson I.J."/>
            <person name="Woyke T."/>
        </authorList>
    </citation>
    <scope>NUCLEOTIDE SEQUENCE [LARGE SCALE GENOMIC DNA]</scope>
    <source>
        <strain evidence="6">DSM 10642 / AEDII12DO</strain>
    </source>
</reference>
<dbReference type="EMBL" id="CP001899">
    <property type="protein sequence ID" value="ADC65860.1"/>
    <property type="molecule type" value="Genomic_DNA"/>
</dbReference>
<evidence type="ECO:0000256" key="1">
    <source>
        <dbReference type="ARBA" id="ARBA00023015"/>
    </source>
</evidence>
<evidence type="ECO:0000259" key="4">
    <source>
        <dbReference type="PROSITE" id="PS50956"/>
    </source>
</evidence>
<gene>
    <name evidence="5" type="ordered locus">Ferp_1716</name>
</gene>
<dbReference type="OrthoDB" id="6762at2157"/>
<keyword evidence="2" id="KW-0238">DNA-binding</keyword>
<accession>D3RZE7</accession>
<dbReference type="CDD" id="cd00090">
    <property type="entry name" value="HTH_ARSR"/>
    <property type="match status" value="1"/>
</dbReference>
<evidence type="ECO:0000256" key="3">
    <source>
        <dbReference type="ARBA" id="ARBA00023163"/>
    </source>
</evidence>
<dbReference type="GO" id="GO:0043200">
    <property type="term" value="P:response to amino acid"/>
    <property type="evidence" value="ECO:0007669"/>
    <property type="project" value="TreeGrafter"/>
</dbReference>
<dbReference type="eggNOG" id="arCOG01585">
    <property type="taxonomic scope" value="Archaea"/>
</dbReference>
<dbReference type="InterPro" id="IPR019888">
    <property type="entry name" value="Tscrpt_reg_AsnC-like"/>
</dbReference>
<dbReference type="PANTHER" id="PTHR30154">
    <property type="entry name" value="LEUCINE-RESPONSIVE REGULATORY PROTEIN"/>
    <property type="match status" value="1"/>
</dbReference>
<dbReference type="RefSeq" id="WP_012966199.1">
    <property type="nucleotide sequence ID" value="NC_013849.1"/>
</dbReference>
<dbReference type="InterPro" id="IPR019885">
    <property type="entry name" value="Tscrpt_reg_HTH_AsnC-type_CS"/>
</dbReference>
<dbReference type="Proteomes" id="UP000002613">
    <property type="component" value="Chromosome"/>
</dbReference>